<accession>A0A0E9UCA5</accession>
<protein>
    <submittedName>
        <fullName evidence="1">Uncharacterized protein</fullName>
    </submittedName>
</protein>
<name>A0A0E9UCA5_ANGAN</name>
<sequence>MTPEGLHTALCWMGFGRCV</sequence>
<reference evidence="1" key="1">
    <citation type="submission" date="2014-11" db="EMBL/GenBank/DDBJ databases">
        <authorList>
            <person name="Amaro Gonzalez C."/>
        </authorList>
    </citation>
    <scope>NUCLEOTIDE SEQUENCE</scope>
</reference>
<evidence type="ECO:0000313" key="1">
    <source>
        <dbReference type="EMBL" id="JAH62598.1"/>
    </source>
</evidence>
<dbReference type="EMBL" id="GBXM01045979">
    <property type="protein sequence ID" value="JAH62598.1"/>
    <property type="molecule type" value="Transcribed_RNA"/>
</dbReference>
<organism evidence="1">
    <name type="scientific">Anguilla anguilla</name>
    <name type="common">European freshwater eel</name>
    <name type="synonym">Muraena anguilla</name>
    <dbReference type="NCBI Taxonomy" id="7936"/>
    <lineage>
        <taxon>Eukaryota</taxon>
        <taxon>Metazoa</taxon>
        <taxon>Chordata</taxon>
        <taxon>Craniata</taxon>
        <taxon>Vertebrata</taxon>
        <taxon>Euteleostomi</taxon>
        <taxon>Actinopterygii</taxon>
        <taxon>Neopterygii</taxon>
        <taxon>Teleostei</taxon>
        <taxon>Anguilliformes</taxon>
        <taxon>Anguillidae</taxon>
        <taxon>Anguilla</taxon>
    </lineage>
</organism>
<reference evidence="1" key="2">
    <citation type="journal article" date="2015" name="Fish Shellfish Immunol.">
        <title>Early steps in the European eel (Anguilla anguilla)-Vibrio vulnificus interaction in the gills: Role of the RtxA13 toxin.</title>
        <authorList>
            <person name="Callol A."/>
            <person name="Pajuelo D."/>
            <person name="Ebbesson L."/>
            <person name="Teles M."/>
            <person name="MacKenzie S."/>
            <person name="Amaro C."/>
        </authorList>
    </citation>
    <scope>NUCLEOTIDE SEQUENCE</scope>
</reference>
<dbReference type="AlphaFoldDB" id="A0A0E9UCA5"/>
<proteinExistence type="predicted"/>